<proteinExistence type="inferred from homology"/>
<evidence type="ECO:0000256" key="3">
    <source>
        <dbReference type="ARBA" id="ARBA00038336"/>
    </source>
</evidence>
<keyword evidence="6" id="KW-1185">Reference proteome</keyword>
<evidence type="ECO:0000256" key="1">
    <source>
        <dbReference type="ARBA" id="ARBA00022737"/>
    </source>
</evidence>
<name>A0A2T7P8C4_POMCA</name>
<reference evidence="5 6" key="1">
    <citation type="submission" date="2018-04" db="EMBL/GenBank/DDBJ databases">
        <title>The genome of golden apple snail Pomacea canaliculata provides insight into stress tolerance and invasive adaptation.</title>
        <authorList>
            <person name="Liu C."/>
            <person name="Liu B."/>
            <person name="Ren Y."/>
            <person name="Zhang Y."/>
            <person name="Wang H."/>
            <person name="Li S."/>
            <person name="Jiang F."/>
            <person name="Yin L."/>
            <person name="Zhang G."/>
            <person name="Qian W."/>
            <person name="Fan W."/>
        </authorList>
    </citation>
    <scope>NUCLEOTIDE SEQUENCE [LARGE SCALE GENOMIC DNA]</scope>
    <source>
        <strain evidence="5">SZHN2017</strain>
        <tissue evidence="5">Muscle</tissue>
    </source>
</reference>
<feature type="region of interest" description="Disordered" evidence="4">
    <location>
        <begin position="307"/>
        <end position="334"/>
    </location>
</feature>
<dbReference type="SUPFAM" id="SSF48452">
    <property type="entry name" value="TPR-like"/>
    <property type="match status" value="1"/>
</dbReference>
<accession>A0A2T7P8C4</accession>
<dbReference type="Gene3D" id="1.25.40.10">
    <property type="entry name" value="Tetratricopeptide repeat domain"/>
    <property type="match status" value="2"/>
</dbReference>
<dbReference type="STRING" id="400727.A0A2T7P8C4"/>
<dbReference type="AlphaFoldDB" id="A0A2T7P8C4"/>
<comment type="caution">
    <text evidence="5">The sequence shown here is derived from an EMBL/GenBank/DDBJ whole genome shotgun (WGS) entry which is preliminary data.</text>
</comment>
<dbReference type="EMBL" id="PZQS01000005">
    <property type="protein sequence ID" value="PVD29646.1"/>
    <property type="molecule type" value="Genomic_DNA"/>
</dbReference>
<dbReference type="OrthoDB" id="6162747at2759"/>
<evidence type="ECO:0000313" key="6">
    <source>
        <dbReference type="Proteomes" id="UP000245119"/>
    </source>
</evidence>
<gene>
    <name evidence="5" type="ORF">C0Q70_08901</name>
</gene>
<dbReference type="GO" id="GO:0005829">
    <property type="term" value="C:cytosol"/>
    <property type="evidence" value="ECO:0007669"/>
    <property type="project" value="TreeGrafter"/>
</dbReference>
<dbReference type="Proteomes" id="UP000245119">
    <property type="component" value="Linkage Group LG5"/>
</dbReference>
<evidence type="ECO:0000256" key="2">
    <source>
        <dbReference type="ARBA" id="ARBA00022803"/>
    </source>
</evidence>
<evidence type="ECO:0000256" key="4">
    <source>
        <dbReference type="SAM" id="MobiDB-lite"/>
    </source>
</evidence>
<organism evidence="5 6">
    <name type="scientific">Pomacea canaliculata</name>
    <name type="common">Golden apple snail</name>
    <dbReference type="NCBI Taxonomy" id="400727"/>
    <lineage>
        <taxon>Eukaryota</taxon>
        <taxon>Metazoa</taxon>
        <taxon>Spiralia</taxon>
        <taxon>Lophotrochozoa</taxon>
        <taxon>Mollusca</taxon>
        <taxon>Gastropoda</taxon>
        <taxon>Caenogastropoda</taxon>
        <taxon>Architaenioglossa</taxon>
        <taxon>Ampullarioidea</taxon>
        <taxon>Ampullariidae</taxon>
        <taxon>Pomacea</taxon>
    </lineage>
</organism>
<comment type="similarity">
    <text evidence="3">Belongs to the IFIT family.</text>
</comment>
<evidence type="ECO:0000313" key="5">
    <source>
        <dbReference type="EMBL" id="PVD29646.1"/>
    </source>
</evidence>
<dbReference type="GO" id="GO:0051607">
    <property type="term" value="P:defense response to virus"/>
    <property type="evidence" value="ECO:0007669"/>
    <property type="project" value="TreeGrafter"/>
</dbReference>
<protein>
    <submittedName>
        <fullName evidence="5">Uncharacterized protein</fullName>
    </submittedName>
</protein>
<dbReference type="PANTHER" id="PTHR10271:SF0">
    <property type="entry name" value="INTERFERON-INDUCED PROTEIN WITH TETRATRICOPEPTIDE REPEATS 5"/>
    <property type="match status" value="1"/>
</dbReference>
<dbReference type="PANTHER" id="PTHR10271">
    <property type="entry name" value="INTERFERON-INDUCED PROTEIN WITH TETRATRICOPEPTIDE REPEATS"/>
    <property type="match status" value="1"/>
</dbReference>
<dbReference type="InterPro" id="IPR011990">
    <property type="entry name" value="TPR-like_helical_dom_sf"/>
</dbReference>
<sequence>MTDLQNKSKNSFERVKEGLEEALKVGFKTTLETARATNLLSYCLFCLGNLTEANKQIDKSRALDDQKTNIVSLANKAFILTYMDYYDRAQEQILVLQELKKQADFPYLVTKAKGELAFSYTRMGPLFYSQATRLFREILPNARGEEQFLWEFGLALTYRRVMHIQNIEVITVIDNQEVRSLGEMTLKLLNDIIRGSKSKNLQAKAYSELALLLNQNRTNTRFNQEAGISAEKACNKALELDEEDYSVLVKTGRIFRYLKKTEMSCQLLETAVSIRPSSTAFHHLGLTYKALATAAVYRGSSSFTRGRGSFRGTGDRGRGGGWRGRGGRGRMSEETWSGQIRDGMRRDWIGVNARRSDPMVGQNSVVYYGRGRARQSGNWRGTREFTCRSADYRQSESKSDTHGKYYAQKQESVCYSSLLGAERATTHIKETSIKGDDCSLNAAFGMMSLDSVDHSDSAKSVSSTYKVGETLTQRELKKMVKTPSGNETKFSRSNPYIPKALLYLEKAVKFSKDENKRAVYDLALLHKALEEYDNALHLLLEIRSNKSMMIGAFDKVNAWEQTGLILKTMSKNETNEEEKKKLDKEGETMLRTALHEAMRLFSRTPGIQQQVCHVWNSFSTLLADIENSDGNTREKIREKARLLTLVSKHKESISLLQELKSISSQSENDPETLKILIENYSETEDYESAAIFIDLLKCSSEGNPTMSLFGDKYYTQKVYIKAAKQHLMTSCDKPKSSSAELARRFFLAAFTDVVSDVFHVGGSSASSCCSSDTWETSSSSDSKDIEGWHVMLLYEDRDENMEAHANSLKSLLN</sequence>
<keyword evidence="2" id="KW-0802">TPR repeat</keyword>
<keyword evidence="1" id="KW-0677">Repeat</keyword>